<feature type="transmembrane region" description="Helical" evidence="7">
    <location>
        <begin position="469"/>
        <end position="494"/>
    </location>
</feature>
<keyword evidence="8" id="KW-0732">Signal</keyword>
<sequence length="678" mass="73478">MTRPGLRTPGTLIPAALLLLTLLGQCQAQQTFCQLPPGDQVIQLPENTALDAVITTIIVQEGVALTLGDDFGGTFALTGPRVVLKIGLDYETLKDYRLEIGCAKEAETVAAISVLIVVGNINDNPPVFEKMTYELAVNELVAVETEVGRVTATDLDGLGSLYYRIVPPQEYFDLQNINLPAIKVKKRLDYDTIKKVEFTVVVQDTQTSAPPSFSATTTVIINILDIDNRPPWFQPCVETDINLAKVCINSGYQGKVTATQQETGTLPLQPGRLHAMDGDKGLEAAISYRLLSGNVNDIFAINPNTGDITMQKPVDVAGPIVLTVMAYQTTNPDQFATTTVVLEVKKMSLHPPRFDKDAYEGYISLDAGVDSLVLEGKDSSKPLRVQATDQDFADGVNPDVTYEVQDNSDFTITEQGFILMTRSVPAGPLSIQVRAVDAVSGQEDVAAVQVEVAPEGPRVQAGAYRTEDMAALGASLGVLLLICLLFITLMAVHIKNHKTDWKKLKEVSHFHNNLAGVAPGLKSGVQYSNEGFQNTGDSGSTRSSRYSDEPDLMMDKVKPSKARAVEAPVTRSVAPQLGMVLSDASSLAESSTSEGGKEVKPILTKERKDDEGYKAVWFKTDIDPNAKEEVTIIPERAEQDDDDDVDDVNEVDDDADDEDNEDNDDASVGGYYPQTSDL</sequence>
<dbReference type="GO" id="GO:0016342">
    <property type="term" value="C:catenin complex"/>
    <property type="evidence" value="ECO:0007669"/>
    <property type="project" value="TreeGrafter"/>
</dbReference>
<evidence type="ECO:0000256" key="7">
    <source>
        <dbReference type="SAM" id="Phobius"/>
    </source>
</evidence>
<dbReference type="GO" id="GO:0045296">
    <property type="term" value="F:cadherin binding"/>
    <property type="evidence" value="ECO:0007669"/>
    <property type="project" value="TreeGrafter"/>
</dbReference>
<dbReference type="InterPro" id="IPR039808">
    <property type="entry name" value="Cadherin"/>
</dbReference>
<feature type="compositionally biased region" description="Basic and acidic residues" evidence="6">
    <location>
        <begin position="595"/>
        <end position="604"/>
    </location>
</feature>
<evidence type="ECO:0000256" key="2">
    <source>
        <dbReference type="ARBA" id="ARBA00022737"/>
    </source>
</evidence>
<feature type="compositionally biased region" description="Polar residues" evidence="6">
    <location>
        <begin position="526"/>
        <end position="544"/>
    </location>
</feature>
<dbReference type="GO" id="GO:0000902">
    <property type="term" value="P:cell morphogenesis"/>
    <property type="evidence" value="ECO:0007669"/>
    <property type="project" value="TreeGrafter"/>
</dbReference>
<keyword evidence="10" id="KW-1185">Reference proteome</keyword>
<keyword evidence="2" id="KW-0677">Repeat</keyword>
<dbReference type="GO" id="GO:0016339">
    <property type="term" value="P:calcium-dependent cell-cell adhesion via plasma membrane cell adhesion molecules"/>
    <property type="evidence" value="ECO:0007669"/>
    <property type="project" value="TreeGrafter"/>
</dbReference>
<evidence type="ECO:0000256" key="6">
    <source>
        <dbReference type="SAM" id="MobiDB-lite"/>
    </source>
</evidence>
<dbReference type="PANTHER" id="PTHR24027:SF414">
    <property type="entry name" value="CADHERIN-RELATED FAMILY MEMBER 5 ISOFORM X1"/>
    <property type="match status" value="1"/>
</dbReference>
<accession>A0A6P8F6F2</accession>
<evidence type="ECO:0000259" key="9">
    <source>
        <dbReference type="PROSITE" id="PS50268"/>
    </source>
</evidence>
<feature type="signal peptide" evidence="8">
    <location>
        <begin position="1"/>
        <end position="28"/>
    </location>
</feature>
<feature type="region of interest" description="Disordered" evidence="6">
    <location>
        <begin position="585"/>
        <end position="604"/>
    </location>
</feature>
<dbReference type="GO" id="GO:0044331">
    <property type="term" value="P:cell-cell adhesion mediated by cadherin"/>
    <property type="evidence" value="ECO:0007669"/>
    <property type="project" value="TreeGrafter"/>
</dbReference>
<dbReference type="GO" id="GO:0008013">
    <property type="term" value="F:beta-catenin binding"/>
    <property type="evidence" value="ECO:0007669"/>
    <property type="project" value="TreeGrafter"/>
</dbReference>
<evidence type="ECO:0000313" key="11">
    <source>
        <dbReference type="RefSeq" id="XP_031420594.1"/>
    </source>
</evidence>
<dbReference type="GO" id="GO:0007043">
    <property type="term" value="P:cell-cell junction assembly"/>
    <property type="evidence" value="ECO:0007669"/>
    <property type="project" value="TreeGrafter"/>
</dbReference>
<feature type="region of interest" description="Disordered" evidence="6">
    <location>
        <begin position="526"/>
        <end position="552"/>
    </location>
</feature>
<organism evidence="10 11">
    <name type="scientific">Clupea harengus</name>
    <name type="common">Atlantic herring</name>
    <dbReference type="NCBI Taxonomy" id="7950"/>
    <lineage>
        <taxon>Eukaryota</taxon>
        <taxon>Metazoa</taxon>
        <taxon>Chordata</taxon>
        <taxon>Craniata</taxon>
        <taxon>Vertebrata</taxon>
        <taxon>Euteleostomi</taxon>
        <taxon>Actinopterygii</taxon>
        <taxon>Neopterygii</taxon>
        <taxon>Teleostei</taxon>
        <taxon>Clupei</taxon>
        <taxon>Clupeiformes</taxon>
        <taxon>Clupeoidei</taxon>
        <taxon>Clupeidae</taxon>
        <taxon>Clupea</taxon>
    </lineage>
</organism>
<evidence type="ECO:0000256" key="1">
    <source>
        <dbReference type="ARBA" id="ARBA00004370"/>
    </source>
</evidence>
<evidence type="ECO:0000256" key="8">
    <source>
        <dbReference type="SAM" id="SignalP"/>
    </source>
</evidence>
<dbReference type="RefSeq" id="XP_031420594.1">
    <property type="nucleotide sequence ID" value="XM_031564734.2"/>
</dbReference>
<dbReference type="GO" id="GO:0005912">
    <property type="term" value="C:adherens junction"/>
    <property type="evidence" value="ECO:0007669"/>
    <property type="project" value="TreeGrafter"/>
</dbReference>
<dbReference type="GeneID" id="116220003"/>
<dbReference type="PROSITE" id="PS50268">
    <property type="entry name" value="CADHERIN_2"/>
    <property type="match status" value="3"/>
</dbReference>
<dbReference type="Gene3D" id="2.60.40.60">
    <property type="entry name" value="Cadherins"/>
    <property type="match status" value="4"/>
</dbReference>
<name>A0A6P8F6F2_CLUHA</name>
<comment type="subcellular location">
    <subcellularLocation>
        <location evidence="1">Membrane</location>
    </subcellularLocation>
</comment>
<dbReference type="InterPro" id="IPR002126">
    <property type="entry name" value="Cadherin-like_dom"/>
</dbReference>
<dbReference type="InterPro" id="IPR015919">
    <property type="entry name" value="Cadherin-like_sf"/>
</dbReference>
<dbReference type="Pfam" id="PF00028">
    <property type="entry name" value="Cadherin"/>
    <property type="match status" value="2"/>
</dbReference>
<dbReference type="CDD" id="cd11304">
    <property type="entry name" value="Cadherin_repeat"/>
    <property type="match status" value="3"/>
</dbReference>
<dbReference type="CTD" id="101886483"/>
<evidence type="ECO:0000256" key="4">
    <source>
        <dbReference type="ARBA" id="ARBA00023136"/>
    </source>
</evidence>
<dbReference type="PANTHER" id="PTHR24027">
    <property type="entry name" value="CADHERIN-23"/>
    <property type="match status" value="1"/>
</dbReference>
<keyword evidence="7" id="KW-1133">Transmembrane helix</keyword>
<proteinExistence type="predicted"/>
<protein>
    <submittedName>
        <fullName evidence="11">Cadherin-related family member 5 isoform X2</fullName>
    </submittedName>
</protein>
<dbReference type="SUPFAM" id="SSF49313">
    <property type="entry name" value="Cadherin-like"/>
    <property type="match status" value="3"/>
</dbReference>
<dbReference type="Proteomes" id="UP000515152">
    <property type="component" value="Chromosome 3"/>
</dbReference>
<dbReference type="AlphaFoldDB" id="A0A6P8F6F2"/>
<feature type="domain" description="Cadherin" evidence="9">
    <location>
        <begin position="88"/>
        <end position="128"/>
    </location>
</feature>
<dbReference type="GO" id="GO:0034332">
    <property type="term" value="P:adherens junction organization"/>
    <property type="evidence" value="ECO:0007669"/>
    <property type="project" value="TreeGrafter"/>
</dbReference>
<dbReference type="GO" id="GO:0016477">
    <property type="term" value="P:cell migration"/>
    <property type="evidence" value="ECO:0007669"/>
    <property type="project" value="TreeGrafter"/>
</dbReference>
<reference evidence="11" key="1">
    <citation type="submission" date="2025-08" db="UniProtKB">
        <authorList>
            <consortium name="RefSeq"/>
        </authorList>
    </citation>
    <scope>IDENTIFICATION</scope>
</reference>
<dbReference type="GO" id="GO:0005509">
    <property type="term" value="F:calcium ion binding"/>
    <property type="evidence" value="ECO:0007669"/>
    <property type="project" value="UniProtKB-UniRule"/>
</dbReference>
<dbReference type="SMART" id="SM00112">
    <property type="entry name" value="CA"/>
    <property type="match status" value="3"/>
</dbReference>
<feature type="compositionally biased region" description="Low complexity" evidence="6">
    <location>
        <begin position="585"/>
        <end position="594"/>
    </location>
</feature>
<gene>
    <name evidence="11" type="primary">cdhr5b</name>
</gene>
<feature type="domain" description="Cadherin" evidence="9">
    <location>
        <begin position="129"/>
        <end position="233"/>
    </location>
</feature>
<dbReference type="GO" id="GO:0007156">
    <property type="term" value="P:homophilic cell adhesion via plasma membrane adhesion molecules"/>
    <property type="evidence" value="ECO:0007669"/>
    <property type="project" value="InterPro"/>
</dbReference>
<evidence type="ECO:0000256" key="5">
    <source>
        <dbReference type="PROSITE-ProRule" id="PRU00043"/>
    </source>
</evidence>
<feature type="domain" description="Cadherin" evidence="9">
    <location>
        <begin position="272"/>
        <end position="354"/>
    </location>
</feature>
<evidence type="ECO:0000256" key="3">
    <source>
        <dbReference type="ARBA" id="ARBA00022837"/>
    </source>
</evidence>
<evidence type="ECO:0000313" key="10">
    <source>
        <dbReference type="Proteomes" id="UP000515152"/>
    </source>
</evidence>
<keyword evidence="4 7" id="KW-0472">Membrane</keyword>
<feature type="region of interest" description="Disordered" evidence="6">
    <location>
        <begin position="624"/>
        <end position="678"/>
    </location>
</feature>
<feature type="compositionally biased region" description="Acidic residues" evidence="6">
    <location>
        <begin position="638"/>
        <end position="665"/>
    </location>
</feature>
<keyword evidence="3 5" id="KW-0106">Calcium</keyword>
<keyword evidence="7" id="KW-0812">Transmembrane</keyword>
<feature type="chain" id="PRO_5027863052" evidence="8">
    <location>
        <begin position="29"/>
        <end position="678"/>
    </location>
</feature>
<dbReference type="PRINTS" id="PR00205">
    <property type="entry name" value="CADHERIN"/>
</dbReference>